<dbReference type="GO" id="GO:0004415">
    <property type="term" value="F:hyalurononglucosaminidase activity"/>
    <property type="evidence" value="ECO:0007669"/>
    <property type="project" value="UniProtKB-UniRule"/>
</dbReference>
<feature type="chain" id="PRO_5044741192" description="Hyaluronidase" evidence="7">
    <location>
        <begin position="19"/>
        <end position="345"/>
    </location>
</feature>
<protein>
    <recommendedName>
        <fullName evidence="6">Hyaluronidase</fullName>
        <ecNumber evidence="6">3.2.1.35</ecNumber>
    </recommendedName>
</protein>
<evidence type="ECO:0000256" key="4">
    <source>
        <dbReference type="PIRSR" id="PIRSR038193-1"/>
    </source>
</evidence>
<feature type="disulfide bond" evidence="5">
    <location>
        <begin position="30"/>
        <end position="317"/>
    </location>
</feature>
<evidence type="ECO:0000256" key="1">
    <source>
        <dbReference type="ARBA" id="ARBA00008871"/>
    </source>
</evidence>
<dbReference type="PRINTS" id="PR00846">
    <property type="entry name" value="GLHYDRLASE56"/>
</dbReference>
<dbReference type="Gene3D" id="3.20.20.70">
    <property type="entry name" value="Aldolase class I"/>
    <property type="match status" value="1"/>
</dbReference>
<comment type="similarity">
    <text evidence="1 3 6">Belongs to the glycosyl hydrolase 56 family.</text>
</comment>
<keyword evidence="9" id="KW-1185">Reference proteome</keyword>
<comment type="catalytic activity">
    <reaction evidence="6">
        <text>Random hydrolysis of (1-&gt;4)-linkages between N-acetyl-beta-D-glucosamine and D-glucuronate residues in hyaluronate.</text>
        <dbReference type="EC" id="3.2.1.35"/>
    </reaction>
</comment>
<evidence type="ECO:0000256" key="5">
    <source>
        <dbReference type="PIRSR" id="PIRSR038193-3"/>
    </source>
</evidence>
<dbReference type="SUPFAM" id="SSF51445">
    <property type="entry name" value="(Trans)glycosidases"/>
    <property type="match status" value="1"/>
</dbReference>
<feature type="disulfide bond" evidence="5">
    <location>
        <begin position="196"/>
        <end position="208"/>
    </location>
</feature>
<evidence type="ECO:0000313" key="9">
    <source>
        <dbReference type="Proteomes" id="UP001608902"/>
    </source>
</evidence>
<comment type="caution">
    <text evidence="8">The sequence shown here is derived from an EMBL/GenBank/DDBJ whole genome shotgun (WGS) entry which is preliminary data.</text>
</comment>
<dbReference type="EMBL" id="JBGFUD010000517">
    <property type="protein sequence ID" value="MFH4974691.1"/>
    <property type="molecule type" value="Genomic_DNA"/>
</dbReference>
<feature type="active site" description="Proton donor" evidence="4">
    <location>
        <position position="120"/>
    </location>
</feature>
<evidence type="ECO:0000256" key="7">
    <source>
        <dbReference type="SAM" id="SignalP"/>
    </source>
</evidence>
<keyword evidence="6" id="KW-0326">Glycosidase</keyword>
<accession>A0ABD6E5D0</accession>
<dbReference type="PANTHER" id="PTHR11769">
    <property type="entry name" value="HYALURONIDASE"/>
    <property type="match status" value="1"/>
</dbReference>
<evidence type="ECO:0000256" key="3">
    <source>
        <dbReference type="PIRNR" id="PIRNR038193"/>
    </source>
</evidence>
<reference evidence="8 9" key="1">
    <citation type="submission" date="2024-08" db="EMBL/GenBank/DDBJ databases">
        <title>Gnathostoma spinigerum genome.</title>
        <authorList>
            <person name="Gonzalez-Bertolin B."/>
            <person name="Monzon S."/>
            <person name="Zaballos A."/>
            <person name="Jimenez P."/>
            <person name="Dekumyoy P."/>
            <person name="Varona S."/>
            <person name="Cuesta I."/>
            <person name="Sumanam S."/>
            <person name="Adisakwattana P."/>
            <person name="Gasser R.B."/>
            <person name="Hernandez-Gonzalez A."/>
            <person name="Young N.D."/>
            <person name="Perteguer M.J."/>
        </authorList>
    </citation>
    <scope>NUCLEOTIDE SEQUENCE [LARGE SCALE GENOMIC DNA]</scope>
    <source>
        <strain evidence="8">AL3</strain>
        <tissue evidence="8">Liver</tissue>
    </source>
</reference>
<dbReference type="InterPro" id="IPR017853">
    <property type="entry name" value="GH"/>
</dbReference>
<proteinExistence type="inferred from homology"/>
<keyword evidence="7" id="KW-0732">Signal</keyword>
<keyword evidence="2 5" id="KW-1015">Disulfide bond</keyword>
<dbReference type="InterPro" id="IPR013785">
    <property type="entry name" value="Aldolase_TIM"/>
</dbReference>
<evidence type="ECO:0000256" key="6">
    <source>
        <dbReference type="RuleBase" id="RU610713"/>
    </source>
</evidence>
<dbReference type="PANTHER" id="PTHR11769:SF35">
    <property type="entry name" value="HYALURONIDASE"/>
    <property type="match status" value="1"/>
</dbReference>
<dbReference type="EC" id="3.2.1.35" evidence="6"/>
<feature type="signal peptide" evidence="7">
    <location>
        <begin position="1"/>
        <end position="18"/>
    </location>
</feature>
<dbReference type="InterPro" id="IPR018155">
    <property type="entry name" value="Hyaluronidase"/>
</dbReference>
<evidence type="ECO:0000313" key="8">
    <source>
        <dbReference type="EMBL" id="MFH4974691.1"/>
    </source>
</evidence>
<dbReference type="PIRSF" id="PIRSF038193">
    <property type="entry name" value="Hyaluronidase"/>
    <property type="match status" value="1"/>
</dbReference>
<sequence length="345" mass="40432">MKTASFLAFYLQLYVGFTFEVIWNVPSEKCSAASRFPILLENFNIKHNTDQKFYGDEVVLLYSSRFGRYPYYENYDKTKPVNGGLPQKANLTTHLEQAQKDIISAIPNETFDGIAVIDFEEWRPTFDTNWSLKRVYREQSIDDVKRRFPSMGQQELRMKAKEEFDMAAKNFMLESLWLGKKLRPMARWGFYGFPLCNYDAGANAGDECKNSFREHNNRLSFLFKSSDALFPSIYLTRENAFNRNYVRAVLKEAKRVAHQNEWSKQIYAYTKFEYHEYNIETKFYTKDDLCNTIGVAKEQKLDGVLLWSTSEHMSKRCERISDYVSMMLGPFIDACIVRNSAFCCQ</sequence>
<dbReference type="Proteomes" id="UP001608902">
    <property type="component" value="Unassembled WGS sequence"/>
</dbReference>
<dbReference type="Pfam" id="PF01630">
    <property type="entry name" value="Glyco_hydro_56"/>
    <property type="match status" value="1"/>
</dbReference>
<organism evidence="8 9">
    <name type="scientific">Gnathostoma spinigerum</name>
    <dbReference type="NCBI Taxonomy" id="75299"/>
    <lineage>
        <taxon>Eukaryota</taxon>
        <taxon>Metazoa</taxon>
        <taxon>Ecdysozoa</taxon>
        <taxon>Nematoda</taxon>
        <taxon>Chromadorea</taxon>
        <taxon>Rhabditida</taxon>
        <taxon>Spirurina</taxon>
        <taxon>Gnathostomatomorpha</taxon>
        <taxon>Gnathostomatoidea</taxon>
        <taxon>Gnathostomatidae</taxon>
        <taxon>Gnathostoma</taxon>
    </lineage>
</organism>
<dbReference type="AlphaFoldDB" id="A0ABD6E5D0"/>
<name>A0ABD6E5D0_9BILA</name>
<gene>
    <name evidence="8" type="ORF">AB6A40_001400</name>
</gene>
<keyword evidence="6" id="KW-0378">Hydrolase</keyword>
<dbReference type="GO" id="GO:0005975">
    <property type="term" value="P:carbohydrate metabolic process"/>
    <property type="evidence" value="ECO:0007669"/>
    <property type="project" value="UniProtKB-UniRule"/>
</dbReference>
<evidence type="ECO:0000256" key="2">
    <source>
        <dbReference type="ARBA" id="ARBA00023157"/>
    </source>
</evidence>